<dbReference type="GO" id="GO:0045727">
    <property type="term" value="P:positive regulation of translation"/>
    <property type="evidence" value="ECO:0007669"/>
    <property type="project" value="TreeGrafter"/>
</dbReference>
<keyword evidence="2" id="KW-0677">Repeat</keyword>
<evidence type="ECO:0000313" key="4">
    <source>
        <dbReference type="EMBL" id="KAK2978530.1"/>
    </source>
</evidence>
<evidence type="ECO:0000313" key="5">
    <source>
        <dbReference type="Proteomes" id="UP001187471"/>
    </source>
</evidence>
<feature type="repeat" description="PPR" evidence="3">
    <location>
        <begin position="169"/>
        <end position="203"/>
    </location>
</feature>
<accession>A0AA88RAS4</accession>
<dbReference type="GO" id="GO:0009570">
    <property type="term" value="C:chloroplast stroma"/>
    <property type="evidence" value="ECO:0007669"/>
    <property type="project" value="TreeGrafter"/>
</dbReference>
<dbReference type="Proteomes" id="UP001187471">
    <property type="component" value="Unassembled WGS sequence"/>
</dbReference>
<comment type="similarity">
    <text evidence="1">Belongs to the PPR family. P subfamily.</text>
</comment>
<name>A0AA88RAS4_9ASTE</name>
<dbReference type="Gene3D" id="1.25.40.10">
    <property type="entry name" value="Tetratricopeptide repeat domain"/>
    <property type="match status" value="1"/>
</dbReference>
<dbReference type="PROSITE" id="PS51375">
    <property type="entry name" value="PPR"/>
    <property type="match status" value="2"/>
</dbReference>
<gene>
    <name evidence="4" type="ORF">RJ640_010176</name>
</gene>
<evidence type="ECO:0000256" key="3">
    <source>
        <dbReference type="PROSITE-ProRule" id="PRU00708"/>
    </source>
</evidence>
<dbReference type="PANTHER" id="PTHR47447">
    <property type="entry name" value="OS03G0856100 PROTEIN"/>
    <property type="match status" value="1"/>
</dbReference>
<organism evidence="4 5">
    <name type="scientific">Escallonia rubra</name>
    <dbReference type="NCBI Taxonomy" id="112253"/>
    <lineage>
        <taxon>Eukaryota</taxon>
        <taxon>Viridiplantae</taxon>
        <taxon>Streptophyta</taxon>
        <taxon>Embryophyta</taxon>
        <taxon>Tracheophyta</taxon>
        <taxon>Spermatophyta</taxon>
        <taxon>Magnoliopsida</taxon>
        <taxon>eudicotyledons</taxon>
        <taxon>Gunneridae</taxon>
        <taxon>Pentapetalae</taxon>
        <taxon>asterids</taxon>
        <taxon>campanulids</taxon>
        <taxon>Escalloniales</taxon>
        <taxon>Escalloniaceae</taxon>
        <taxon>Escallonia</taxon>
    </lineage>
</organism>
<evidence type="ECO:0008006" key="6">
    <source>
        <dbReference type="Google" id="ProtNLM"/>
    </source>
</evidence>
<comment type="caution">
    <text evidence="4">The sequence shown here is derived from an EMBL/GenBank/DDBJ whole genome shotgun (WGS) entry which is preliminary data.</text>
</comment>
<dbReference type="InterPro" id="IPR002885">
    <property type="entry name" value="PPR_rpt"/>
</dbReference>
<dbReference type="GO" id="GO:0003729">
    <property type="term" value="F:mRNA binding"/>
    <property type="evidence" value="ECO:0007669"/>
    <property type="project" value="TreeGrafter"/>
</dbReference>
<feature type="repeat" description="PPR" evidence="3">
    <location>
        <begin position="134"/>
        <end position="168"/>
    </location>
</feature>
<dbReference type="Pfam" id="PF13812">
    <property type="entry name" value="PPR_3"/>
    <property type="match status" value="1"/>
</dbReference>
<dbReference type="PANTHER" id="PTHR47447:SF12">
    <property type="entry name" value="PENTATRICOPEPTIDE REPEAT-CONTAINING PROTEIN ATP4 HOMOLOG, CHLOROPLASTIC"/>
    <property type="match status" value="1"/>
</dbReference>
<dbReference type="AlphaFoldDB" id="A0AA88RAS4"/>
<dbReference type="GO" id="GO:0042134">
    <property type="term" value="F:rRNA primary transcript binding"/>
    <property type="evidence" value="ECO:0007669"/>
    <property type="project" value="TreeGrafter"/>
</dbReference>
<sequence>MSLTVNQVLLFRRRFGRRFGHRSALPLLLRGLRLGLELLGPSRLLAQLRTLPYLRSLSGGVGLRTDCRRCGWATGLLVWWGDVGRGCRRGRGEGGCRRRGRGGGTARRSKIAELYFDGCLNVYEETKALGVKPNLVLYNTLLDAMGRAKRPWQVKTIYKEMLDNRFTPGWATYAALLRAYGKARYGEDAISVYREMKEKGMDGVECRPLQYSFGYVCGCGLY</sequence>
<evidence type="ECO:0000256" key="2">
    <source>
        <dbReference type="ARBA" id="ARBA00022737"/>
    </source>
</evidence>
<keyword evidence="5" id="KW-1185">Reference proteome</keyword>
<evidence type="ECO:0000256" key="1">
    <source>
        <dbReference type="ARBA" id="ARBA00007626"/>
    </source>
</evidence>
<dbReference type="EMBL" id="JAVXUO010001864">
    <property type="protein sequence ID" value="KAK2978530.1"/>
    <property type="molecule type" value="Genomic_DNA"/>
</dbReference>
<dbReference type="NCBIfam" id="TIGR00756">
    <property type="entry name" value="PPR"/>
    <property type="match status" value="2"/>
</dbReference>
<protein>
    <recommendedName>
        <fullName evidence="6">Pentatricopeptide repeat-containing protein</fullName>
    </recommendedName>
</protein>
<reference evidence="4" key="1">
    <citation type="submission" date="2022-12" db="EMBL/GenBank/DDBJ databases">
        <title>Draft genome assemblies for two species of Escallonia (Escalloniales).</title>
        <authorList>
            <person name="Chanderbali A."/>
            <person name="Dervinis C."/>
            <person name="Anghel I."/>
            <person name="Soltis D."/>
            <person name="Soltis P."/>
            <person name="Zapata F."/>
        </authorList>
    </citation>
    <scope>NUCLEOTIDE SEQUENCE</scope>
    <source>
        <strain evidence="4">UCBG92.1500</strain>
        <tissue evidence="4">Leaf</tissue>
    </source>
</reference>
<dbReference type="InterPro" id="IPR011990">
    <property type="entry name" value="TPR-like_helical_dom_sf"/>
</dbReference>
<proteinExistence type="inferred from homology"/>